<dbReference type="InterPro" id="IPR029058">
    <property type="entry name" value="AB_hydrolase_fold"/>
</dbReference>
<keyword evidence="4" id="KW-1185">Reference proteome</keyword>
<sequence>MSDLASGIFRYNWDESQLNKLAEDAKRISGEASTKYFLNGPTLPNWSLGYQIALEMVKLSYSTLRPDYPVTLENFNLQDIIKKNRPFRESVANMSTSCANFRKHEWPIVPSELLQGKSIPLFSKLIEQDNLASHPRTLNAEVVVSDSLSGSIESKYGSKVDAFGLEPLSGDEVVMIHYHGGAYSRGSPSVYRNFFAKLSNKTNLRVIAPSYRLAPDNVYPASIYDGFMFYMYLLNQGFKPENMVLMGDSAGGNLTVVVLQLLKEIGLDQPKGAVLYSPWVDLSHTHEFNSANAPYDFVALPDINNIYNSTRLYIQPGKPLSPEFLESLKSPYISPTYGDLEGLAPLYIQSGNSEVLLDDIDRFAEKTNAQRVKIQGRVHPGFNTDDRNIYETYVGMAHVFFVFEDANETYAAIDGVDSFIKRLN</sequence>
<reference evidence="3 4" key="1">
    <citation type="journal article" date="2016" name="Mol. Biol. Evol.">
        <title>Genome-Wide Survey of Gut Fungi (Harpellales) Reveals the First Horizontally Transferred Ubiquitin Gene from a Mosquito Host.</title>
        <authorList>
            <person name="Wang Y."/>
            <person name="White M.M."/>
            <person name="Kvist S."/>
            <person name="Moncalvo J.M."/>
        </authorList>
    </citation>
    <scope>NUCLEOTIDE SEQUENCE [LARGE SCALE GENOMIC DNA]</scope>
    <source>
        <strain evidence="3 4">ALG-7-W6</strain>
    </source>
</reference>
<name>A0A1R0H5I0_9FUNG</name>
<evidence type="ECO:0000313" key="3">
    <source>
        <dbReference type="EMBL" id="OLY84435.1"/>
    </source>
</evidence>
<dbReference type="PANTHER" id="PTHR48081">
    <property type="entry name" value="AB HYDROLASE SUPERFAMILY PROTEIN C4A8.06C"/>
    <property type="match status" value="1"/>
</dbReference>
<proteinExistence type="predicted"/>
<dbReference type="OrthoDB" id="408631at2759"/>
<keyword evidence="1" id="KW-0378">Hydrolase</keyword>
<comment type="caution">
    <text evidence="3">The sequence shown here is derived from an EMBL/GenBank/DDBJ whole genome shotgun (WGS) entry which is preliminary data.</text>
</comment>
<dbReference type="InterPro" id="IPR050300">
    <property type="entry name" value="GDXG_lipolytic_enzyme"/>
</dbReference>
<dbReference type="Gene3D" id="3.40.50.1820">
    <property type="entry name" value="alpha/beta hydrolase"/>
    <property type="match status" value="1"/>
</dbReference>
<dbReference type="PANTHER" id="PTHR48081:SF8">
    <property type="entry name" value="ALPHA_BETA HYDROLASE FOLD-3 DOMAIN-CONTAINING PROTEIN-RELATED"/>
    <property type="match status" value="1"/>
</dbReference>
<feature type="domain" description="Alpha/beta hydrolase fold-3" evidence="2">
    <location>
        <begin position="175"/>
        <end position="381"/>
    </location>
</feature>
<dbReference type="EMBL" id="LSSL01000499">
    <property type="protein sequence ID" value="OLY84435.1"/>
    <property type="molecule type" value="Genomic_DNA"/>
</dbReference>
<evidence type="ECO:0000256" key="1">
    <source>
        <dbReference type="ARBA" id="ARBA00022801"/>
    </source>
</evidence>
<gene>
    <name evidence="3" type="ORF">AYI68_g1407</name>
</gene>
<accession>A0A1R0H5I0</accession>
<dbReference type="STRING" id="133383.A0A1R0H5I0"/>
<dbReference type="Pfam" id="PF07859">
    <property type="entry name" value="Abhydrolase_3"/>
    <property type="match status" value="1"/>
</dbReference>
<dbReference type="SUPFAM" id="SSF53474">
    <property type="entry name" value="alpha/beta-Hydrolases"/>
    <property type="match status" value="1"/>
</dbReference>
<dbReference type="AlphaFoldDB" id="A0A1R0H5I0"/>
<evidence type="ECO:0000259" key="2">
    <source>
        <dbReference type="Pfam" id="PF07859"/>
    </source>
</evidence>
<protein>
    <submittedName>
        <fullName evidence="3">Esterase</fullName>
    </submittedName>
</protein>
<evidence type="ECO:0000313" key="4">
    <source>
        <dbReference type="Proteomes" id="UP000187455"/>
    </source>
</evidence>
<organism evidence="3 4">
    <name type="scientific">Smittium mucronatum</name>
    <dbReference type="NCBI Taxonomy" id="133383"/>
    <lineage>
        <taxon>Eukaryota</taxon>
        <taxon>Fungi</taxon>
        <taxon>Fungi incertae sedis</taxon>
        <taxon>Zoopagomycota</taxon>
        <taxon>Kickxellomycotina</taxon>
        <taxon>Harpellomycetes</taxon>
        <taxon>Harpellales</taxon>
        <taxon>Legeriomycetaceae</taxon>
        <taxon>Smittium</taxon>
    </lineage>
</organism>
<dbReference type="GO" id="GO:0016787">
    <property type="term" value="F:hydrolase activity"/>
    <property type="evidence" value="ECO:0007669"/>
    <property type="project" value="UniProtKB-KW"/>
</dbReference>
<dbReference type="Proteomes" id="UP000187455">
    <property type="component" value="Unassembled WGS sequence"/>
</dbReference>
<dbReference type="InterPro" id="IPR013094">
    <property type="entry name" value="AB_hydrolase_3"/>
</dbReference>